<reference evidence="3" key="1">
    <citation type="submission" date="2018-03" db="EMBL/GenBank/DDBJ databases">
        <title>Ecological and genomic features of two cosmopolitan and abundant freshwater picocyanobacteria.</title>
        <authorList>
            <person name="Cabello-Yeves P.J."/>
            <person name="Picazo A."/>
            <person name="Camacho A."/>
            <person name="Callieri C."/>
            <person name="Rosselli R."/>
            <person name="Roda-Garcia J."/>
            <person name="Coutinho F.H."/>
            <person name="Rodriguez-Valera F."/>
        </authorList>
    </citation>
    <scope>NUCLEOTIDE SEQUENCE [LARGE SCALE GENOMIC DNA]</scope>
    <source>
        <strain evidence="3">Tous</strain>
    </source>
</reference>
<keyword evidence="2" id="KW-0238">DNA-binding</keyword>
<evidence type="ECO:0000313" key="3">
    <source>
        <dbReference type="Proteomes" id="UP000240206"/>
    </source>
</evidence>
<dbReference type="PANTHER" id="PTHR40516">
    <property type="entry name" value="ANTITOXIN CHPS-RELATED"/>
    <property type="match status" value="1"/>
</dbReference>
<evidence type="ECO:0000259" key="1">
    <source>
        <dbReference type="SMART" id="SM00966"/>
    </source>
</evidence>
<dbReference type="GO" id="GO:0097351">
    <property type="term" value="F:toxin sequestering activity"/>
    <property type="evidence" value="ECO:0007669"/>
    <property type="project" value="InterPro"/>
</dbReference>
<sequence length="86" mass="9562">MTPAPSKQALRRWGNSLGVRLPVAIAREAHFLEDQEVELTVVEEGVLIRAAQKHLSLEQRLAAYKPMTAEAMEAMAWPPVGKEVLE</sequence>
<dbReference type="PANTHER" id="PTHR40516:SF1">
    <property type="entry name" value="ANTITOXIN CHPS-RELATED"/>
    <property type="match status" value="1"/>
</dbReference>
<comment type="caution">
    <text evidence="2">The sequence shown here is derived from an EMBL/GenBank/DDBJ whole genome shotgun (WGS) entry which is preliminary data.</text>
</comment>
<proteinExistence type="predicted"/>
<dbReference type="Proteomes" id="UP000240206">
    <property type="component" value="Unassembled WGS sequence"/>
</dbReference>
<dbReference type="SUPFAM" id="SSF89447">
    <property type="entry name" value="AbrB/MazE/MraZ-like"/>
    <property type="match status" value="1"/>
</dbReference>
<name>A0A2P7EAT7_9SYNE</name>
<protein>
    <submittedName>
        <fullName evidence="2">AbrB/MazE/SpoVT family DNA-binding domain-containing protein</fullName>
    </submittedName>
</protein>
<keyword evidence="3" id="KW-1185">Reference proteome</keyword>
<dbReference type="InterPro" id="IPR037914">
    <property type="entry name" value="SpoVT-AbrB_sf"/>
</dbReference>
<dbReference type="Pfam" id="PF04014">
    <property type="entry name" value="MazE_antitoxin"/>
    <property type="match status" value="1"/>
</dbReference>
<gene>
    <name evidence="2" type="ORF">C7K08_13710</name>
</gene>
<dbReference type="GO" id="GO:0003677">
    <property type="term" value="F:DNA binding"/>
    <property type="evidence" value="ECO:0007669"/>
    <property type="project" value="UniProtKB-KW"/>
</dbReference>
<evidence type="ECO:0000313" key="2">
    <source>
        <dbReference type="EMBL" id="PSI00337.1"/>
    </source>
</evidence>
<dbReference type="InterPro" id="IPR007159">
    <property type="entry name" value="SpoVT-AbrB_dom"/>
</dbReference>
<dbReference type="InterPro" id="IPR039052">
    <property type="entry name" value="Antitox_PemI-like"/>
</dbReference>
<accession>A0A2P7EAT7</accession>
<dbReference type="AlphaFoldDB" id="A0A2P7EAT7"/>
<organism evidence="2 3">
    <name type="scientific">Synechococcus lacustris str. Tous</name>
    <dbReference type="NCBI Taxonomy" id="1910958"/>
    <lineage>
        <taxon>Bacteria</taxon>
        <taxon>Bacillati</taxon>
        <taxon>Cyanobacteriota</taxon>
        <taxon>Cyanophyceae</taxon>
        <taxon>Synechococcales</taxon>
        <taxon>Synechococcaceae</taxon>
        <taxon>Synechococcus</taxon>
    </lineage>
</organism>
<dbReference type="RefSeq" id="WP_106501088.1">
    <property type="nucleotide sequence ID" value="NZ_PXVC01000156.1"/>
</dbReference>
<dbReference type="EMBL" id="PXVC01000156">
    <property type="protein sequence ID" value="PSI00337.1"/>
    <property type="molecule type" value="Genomic_DNA"/>
</dbReference>
<feature type="domain" description="SpoVT-AbrB" evidence="1">
    <location>
        <begin position="11"/>
        <end position="56"/>
    </location>
</feature>
<dbReference type="Gene3D" id="2.10.260.10">
    <property type="match status" value="1"/>
</dbReference>
<dbReference type="SMART" id="SM00966">
    <property type="entry name" value="SpoVT_AbrB"/>
    <property type="match status" value="1"/>
</dbReference>